<evidence type="ECO:0008006" key="3">
    <source>
        <dbReference type="Google" id="ProtNLM"/>
    </source>
</evidence>
<evidence type="ECO:0000313" key="2">
    <source>
        <dbReference type="Ensembl" id="ENSPMAP00000011359.1"/>
    </source>
</evidence>
<evidence type="ECO:0000256" key="1">
    <source>
        <dbReference type="SAM" id="MobiDB-lite"/>
    </source>
</evidence>
<protein>
    <recommendedName>
        <fullName evidence="3">Variable lymphocyte receptor A cassette</fullName>
    </recommendedName>
</protein>
<organism evidence="2">
    <name type="scientific">Petromyzon marinus</name>
    <name type="common">Sea lamprey</name>
    <dbReference type="NCBI Taxonomy" id="7757"/>
    <lineage>
        <taxon>Eukaryota</taxon>
        <taxon>Metazoa</taxon>
        <taxon>Chordata</taxon>
        <taxon>Craniata</taxon>
        <taxon>Vertebrata</taxon>
        <taxon>Cyclostomata</taxon>
        <taxon>Hyperoartia</taxon>
        <taxon>Petromyzontiformes</taxon>
        <taxon>Petromyzontidae</taxon>
        <taxon>Petromyzon</taxon>
    </lineage>
</organism>
<reference evidence="2" key="1">
    <citation type="submission" date="2025-08" db="UniProtKB">
        <authorList>
            <consortium name="Ensembl"/>
        </authorList>
    </citation>
    <scope>IDENTIFICATION</scope>
</reference>
<dbReference type="AlphaFoldDB" id="S4S1L7"/>
<feature type="region of interest" description="Disordered" evidence="1">
    <location>
        <begin position="1"/>
        <end position="26"/>
    </location>
</feature>
<feature type="compositionally biased region" description="Basic and acidic residues" evidence="1">
    <location>
        <begin position="1"/>
        <end position="10"/>
    </location>
</feature>
<dbReference type="HOGENOM" id="CLU_221728_0_0_1"/>
<reference evidence="2" key="2">
    <citation type="submission" date="2025-09" db="UniProtKB">
        <authorList>
            <consortium name="Ensembl"/>
        </authorList>
    </citation>
    <scope>IDENTIFICATION</scope>
</reference>
<name>S4S1L7_PETMA</name>
<dbReference type="Ensembl" id="ENSPMAT00000011405.1">
    <property type="protein sequence ID" value="ENSPMAP00000011359.1"/>
    <property type="gene ID" value="ENSPMAG00000010378.1"/>
</dbReference>
<sequence length="26" mass="2806">WIQKNADKVKAGSGNDLFPDPDSVTC</sequence>
<proteinExistence type="predicted"/>
<accession>S4S1L7</accession>